<dbReference type="Pfam" id="PF04884">
    <property type="entry name" value="UVB_sens_prot"/>
    <property type="match status" value="1"/>
</dbReference>
<dbReference type="InterPro" id="IPR006968">
    <property type="entry name" value="RUS_fam"/>
</dbReference>
<dbReference type="AlphaFoldDB" id="A0A7J7MLG7"/>
<evidence type="ECO:0000259" key="2">
    <source>
        <dbReference type="Pfam" id="PF04884"/>
    </source>
</evidence>
<evidence type="ECO:0000313" key="4">
    <source>
        <dbReference type="EMBL" id="KAF6155749.1"/>
    </source>
</evidence>
<dbReference type="InterPro" id="IPR054549">
    <property type="entry name" value="UVB_sens_RUS_dom"/>
</dbReference>
<dbReference type="EMBL" id="JACGCM010001403">
    <property type="protein sequence ID" value="KAF6155749.1"/>
    <property type="molecule type" value="Genomic_DNA"/>
</dbReference>
<dbReference type="Pfam" id="PF24160">
    <property type="entry name" value="UVB_sens_C"/>
    <property type="match status" value="1"/>
</dbReference>
<sequence length="291" mass="33271">MTRYTPSSISNKFRDFDIVAESSVHRSFAIADNLGEISAKAQIQTVCFDNLGLVLAALLNILCRNSQRLQAALPFLVYPFFSAIDLFGIYQGLKYVHLQTLTKNRLEIVLDTWIQSERIPSPAQVSKEEGIDFPWGKGRKLWSIRIGCVDLKDLTPKFSMMTMRSLRGDDSYFICMETYHRSFIDNPQRGLLLCLREGANTEDIIMGLHQACNIRKELLRSSRWQHIVDANSNISESDFKEWIQVLDDSKRCLHADGDIYQLKEKIKGAGWAVKNVLLSVQEQARYSILDD</sequence>
<dbReference type="PANTHER" id="PTHR12770:SF29">
    <property type="entry name" value="PROTEIN ROOT UVB SENSITIVE 4"/>
    <property type="match status" value="1"/>
</dbReference>
<dbReference type="Proteomes" id="UP000541444">
    <property type="component" value="Unassembled WGS sequence"/>
</dbReference>
<comment type="similarity">
    <text evidence="1">Belongs to the RUS1 family.</text>
</comment>
<dbReference type="PANTHER" id="PTHR12770">
    <property type="entry name" value="RUS1 FAMILY PROTEIN C16ORF58"/>
    <property type="match status" value="1"/>
</dbReference>
<feature type="domain" description="Root UVB sensitive protein C-terminal" evidence="3">
    <location>
        <begin position="119"/>
        <end position="282"/>
    </location>
</feature>
<dbReference type="InterPro" id="IPR055412">
    <property type="entry name" value="UVB_sens_C"/>
</dbReference>
<comment type="caution">
    <text evidence="4">The sequence shown here is derived from an EMBL/GenBank/DDBJ whole genome shotgun (WGS) entry which is preliminary data.</text>
</comment>
<protein>
    <submittedName>
        <fullName evidence="4">Uncharacterized protein</fullName>
    </submittedName>
</protein>
<evidence type="ECO:0000256" key="1">
    <source>
        <dbReference type="ARBA" id="ARBA00007558"/>
    </source>
</evidence>
<accession>A0A7J7MLG7</accession>
<keyword evidence="5" id="KW-1185">Reference proteome</keyword>
<evidence type="ECO:0000259" key="3">
    <source>
        <dbReference type="Pfam" id="PF24160"/>
    </source>
</evidence>
<dbReference type="OrthoDB" id="364779at2759"/>
<feature type="domain" description="Protein root UVB sensitive/RUS" evidence="2">
    <location>
        <begin position="20"/>
        <end position="116"/>
    </location>
</feature>
<gene>
    <name evidence="4" type="ORF">GIB67_007396</name>
</gene>
<evidence type="ECO:0000313" key="5">
    <source>
        <dbReference type="Proteomes" id="UP000541444"/>
    </source>
</evidence>
<name>A0A7J7MLG7_9MAGN</name>
<organism evidence="4 5">
    <name type="scientific">Kingdonia uniflora</name>
    <dbReference type="NCBI Taxonomy" id="39325"/>
    <lineage>
        <taxon>Eukaryota</taxon>
        <taxon>Viridiplantae</taxon>
        <taxon>Streptophyta</taxon>
        <taxon>Embryophyta</taxon>
        <taxon>Tracheophyta</taxon>
        <taxon>Spermatophyta</taxon>
        <taxon>Magnoliopsida</taxon>
        <taxon>Ranunculales</taxon>
        <taxon>Circaeasteraceae</taxon>
        <taxon>Kingdonia</taxon>
    </lineage>
</organism>
<reference evidence="4 5" key="1">
    <citation type="journal article" date="2020" name="IScience">
        <title>Genome Sequencing of the Endangered Kingdonia uniflora (Circaeasteraceae, Ranunculales) Reveals Potential Mechanisms of Evolutionary Specialization.</title>
        <authorList>
            <person name="Sun Y."/>
            <person name="Deng T."/>
            <person name="Zhang A."/>
            <person name="Moore M.J."/>
            <person name="Landis J.B."/>
            <person name="Lin N."/>
            <person name="Zhang H."/>
            <person name="Zhang X."/>
            <person name="Huang J."/>
            <person name="Zhang X."/>
            <person name="Sun H."/>
            <person name="Wang H."/>
        </authorList>
    </citation>
    <scope>NUCLEOTIDE SEQUENCE [LARGE SCALE GENOMIC DNA]</scope>
    <source>
        <strain evidence="4">TB1705</strain>
        <tissue evidence="4">Leaf</tissue>
    </source>
</reference>
<proteinExistence type="inferred from homology"/>